<keyword evidence="8" id="KW-0508">mRNA splicing</keyword>
<dbReference type="InterPro" id="IPR002130">
    <property type="entry name" value="Cyclophilin-type_PPIase_dom"/>
</dbReference>
<protein>
    <recommendedName>
        <fullName evidence="4">peptidylprolyl isomerase</fullName>
        <ecNumber evidence="4">5.2.1.8</ecNumber>
    </recommendedName>
</protein>
<dbReference type="PROSITE" id="PS50072">
    <property type="entry name" value="CSA_PPIASE_2"/>
    <property type="match status" value="1"/>
</dbReference>
<evidence type="ECO:0000256" key="11">
    <source>
        <dbReference type="SAM" id="MobiDB-lite"/>
    </source>
</evidence>
<feature type="domain" description="PPIase cyclophilin-type" evidence="12">
    <location>
        <begin position="8"/>
        <end position="167"/>
    </location>
</feature>
<dbReference type="GO" id="GO:0006457">
    <property type="term" value="P:protein folding"/>
    <property type="evidence" value="ECO:0007669"/>
    <property type="project" value="InterPro"/>
</dbReference>
<dbReference type="EMBL" id="CAKKNE010000003">
    <property type="protein sequence ID" value="CAH0372579.1"/>
    <property type="molecule type" value="Genomic_DNA"/>
</dbReference>
<comment type="similarity">
    <text evidence="3">Belongs to the SYF2 family.</text>
</comment>
<dbReference type="GO" id="GO:0003755">
    <property type="term" value="F:peptidyl-prolyl cis-trans isomerase activity"/>
    <property type="evidence" value="ECO:0007669"/>
    <property type="project" value="UniProtKB-KW"/>
</dbReference>
<dbReference type="OrthoDB" id="194553at2759"/>
<feature type="compositionally biased region" description="Acidic residues" evidence="11">
    <location>
        <begin position="185"/>
        <end position="211"/>
    </location>
</feature>
<dbReference type="AlphaFoldDB" id="A0A8J2WYF4"/>
<dbReference type="PANTHER" id="PTHR11071:SF561">
    <property type="entry name" value="PEPTIDYL-PROLYL CIS-TRANS ISOMERASE D-RELATED"/>
    <property type="match status" value="1"/>
</dbReference>
<dbReference type="Gene3D" id="2.40.100.10">
    <property type="entry name" value="Cyclophilin-like"/>
    <property type="match status" value="1"/>
</dbReference>
<evidence type="ECO:0000256" key="8">
    <source>
        <dbReference type="ARBA" id="ARBA00023187"/>
    </source>
</evidence>
<evidence type="ECO:0000256" key="9">
    <source>
        <dbReference type="ARBA" id="ARBA00023235"/>
    </source>
</evidence>
<evidence type="ECO:0000256" key="2">
    <source>
        <dbReference type="ARBA" id="ARBA00004123"/>
    </source>
</evidence>
<evidence type="ECO:0000256" key="5">
    <source>
        <dbReference type="ARBA" id="ARBA00022664"/>
    </source>
</evidence>
<dbReference type="InterPro" id="IPR029000">
    <property type="entry name" value="Cyclophilin-like_dom_sf"/>
</dbReference>
<feature type="region of interest" description="Disordered" evidence="11">
    <location>
        <begin position="177"/>
        <end position="271"/>
    </location>
</feature>
<evidence type="ECO:0000256" key="10">
    <source>
        <dbReference type="ARBA" id="ARBA00023242"/>
    </source>
</evidence>
<comment type="subcellular location">
    <subcellularLocation>
        <location evidence="2">Nucleus</location>
    </subcellularLocation>
</comment>
<dbReference type="Pfam" id="PF00160">
    <property type="entry name" value="Pro_isomerase"/>
    <property type="match status" value="1"/>
</dbReference>
<feature type="compositionally biased region" description="Basic and acidic residues" evidence="11">
    <location>
        <begin position="228"/>
        <end position="271"/>
    </location>
</feature>
<keyword evidence="6" id="KW-0747">Spliceosome</keyword>
<dbReference type="GO" id="GO:0008380">
    <property type="term" value="P:RNA splicing"/>
    <property type="evidence" value="ECO:0007669"/>
    <property type="project" value="UniProtKB-KW"/>
</dbReference>
<dbReference type="GO" id="GO:0016018">
    <property type="term" value="F:cyclosporin A binding"/>
    <property type="evidence" value="ECO:0007669"/>
    <property type="project" value="TreeGrafter"/>
</dbReference>
<dbReference type="GO" id="GO:0005737">
    <property type="term" value="C:cytoplasm"/>
    <property type="evidence" value="ECO:0007669"/>
    <property type="project" value="TreeGrafter"/>
</dbReference>
<dbReference type="FunFam" id="2.40.100.10:FF:000025">
    <property type="entry name" value="Peptidyl-prolyl cis-trans isomerase CYP19-2"/>
    <property type="match status" value="1"/>
</dbReference>
<feature type="compositionally biased region" description="Basic residues" evidence="11">
    <location>
        <begin position="217"/>
        <end position="227"/>
    </location>
</feature>
<dbReference type="InterPro" id="IPR013260">
    <property type="entry name" value="mRNA_splic_SYF2"/>
</dbReference>
<dbReference type="EC" id="5.2.1.8" evidence="4"/>
<organism evidence="13 14">
    <name type="scientific">Pelagomonas calceolata</name>
    <dbReference type="NCBI Taxonomy" id="35677"/>
    <lineage>
        <taxon>Eukaryota</taxon>
        <taxon>Sar</taxon>
        <taxon>Stramenopiles</taxon>
        <taxon>Ochrophyta</taxon>
        <taxon>Pelagophyceae</taxon>
        <taxon>Pelagomonadales</taxon>
        <taxon>Pelagomonadaceae</taxon>
        <taxon>Pelagomonas</taxon>
    </lineage>
</organism>
<gene>
    <name evidence="13" type="ORF">PECAL_3P25880</name>
</gene>
<keyword evidence="5" id="KW-0507">mRNA processing</keyword>
<evidence type="ECO:0000313" key="14">
    <source>
        <dbReference type="Proteomes" id="UP000789595"/>
    </source>
</evidence>
<keyword evidence="10" id="KW-0539">Nucleus</keyword>
<dbReference type="SUPFAM" id="SSF50891">
    <property type="entry name" value="Cyclophilin-like"/>
    <property type="match status" value="1"/>
</dbReference>
<dbReference type="Pfam" id="PF08231">
    <property type="entry name" value="SYF2"/>
    <property type="match status" value="1"/>
</dbReference>
<keyword evidence="14" id="KW-1185">Reference proteome</keyword>
<accession>A0A8J2WYF4</accession>
<dbReference type="PANTHER" id="PTHR11071">
    <property type="entry name" value="PEPTIDYL-PROLYL CIS-TRANS ISOMERASE"/>
    <property type="match status" value="1"/>
</dbReference>
<comment type="catalytic activity">
    <reaction evidence="1">
        <text>[protein]-peptidylproline (omega=180) = [protein]-peptidylproline (omega=0)</text>
        <dbReference type="Rhea" id="RHEA:16237"/>
        <dbReference type="Rhea" id="RHEA-COMP:10747"/>
        <dbReference type="Rhea" id="RHEA-COMP:10748"/>
        <dbReference type="ChEBI" id="CHEBI:83833"/>
        <dbReference type="ChEBI" id="CHEBI:83834"/>
        <dbReference type="EC" id="5.2.1.8"/>
    </reaction>
</comment>
<proteinExistence type="inferred from homology"/>
<evidence type="ECO:0000259" key="12">
    <source>
        <dbReference type="PROSITE" id="PS50072"/>
    </source>
</evidence>
<reference evidence="13" key="1">
    <citation type="submission" date="2021-11" db="EMBL/GenBank/DDBJ databases">
        <authorList>
            <consortium name="Genoscope - CEA"/>
            <person name="William W."/>
        </authorList>
    </citation>
    <scope>NUCLEOTIDE SEQUENCE</scope>
</reference>
<dbReference type="PROSITE" id="PS00170">
    <property type="entry name" value="CSA_PPIASE_1"/>
    <property type="match status" value="1"/>
</dbReference>
<dbReference type="PRINTS" id="PR00153">
    <property type="entry name" value="CSAPPISMRASE"/>
</dbReference>
<evidence type="ECO:0000256" key="1">
    <source>
        <dbReference type="ARBA" id="ARBA00000971"/>
    </source>
</evidence>
<comment type="caution">
    <text evidence="13">The sequence shown here is derived from an EMBL/GenBank/DDBJ whole genome shotgun (WGS) entry which is preliminary data.</text>
</comment>
<dbReference type="GO" id="GO:0006397">
    <property type="term" value="P:mRNA processing"/>
    <property type="evidence" value="ECO:0007669"/>
    <property type="project" value="UniProtKB-KW"/>
</dbReference>
<dbReference type="GO" id="GO:0005681">
    <property type="term" value="C:spliceosomal complex"/>
    <property type="evidence" value="ECO:0007669"/>
    <property type="project" value="UniProtKB-KW"/>
</dbReference>
<name>A0A8J2WYF4_9STRA</name>
<dbReference type="InterPro" id="IPR020892">
    <property type="entry name" value="Cyclophilin-type_PPIase_CS"/>
</dbReference>
<dbReference type="Proteomes" id="UP000789595">
    <property type="component" value="Unassembled WGS sequence"/>
</dbReference>
<feature type="compositionally biased region" description="Basic and acidic residues" evidence="11">
    <location>
        <begin position="347"/>
        <end position="365"/>
    </location>
</feature>
<sequence length="418" mass="45485">MSQRARAWLDVAIGGRPAQRITFELYSDVLPRTCENFRALCAGDRGARLTYAGSTFHRVIRNFMIQGGDFTRGDGTGGESVYGEKFADEGFPHKHDAAHVLSMANAGPDTNGSQFFVTLRATPHLDGKHVVFGRVAAGGDVVDAIARVAVDASDAPVAAVRIVACGAAAAGAAAAEPGPAAEAAAEPEPEPEAATDPRDESDESDEPDADASDAAKRLKALRRKMRAGRRDNAQAATVERRRLREDGDGAKARRRERDARDEARKAELAKRGVPAERAYVLDSAETAGRRDDAKKKKERRRAAFGWDVFNDDSKHKAYEKRVASLPAGGADDDAREAEDPLAYGGARVDDPRAVRRMAKELEGRAQQRSKFSRRRPEVPGADVDAINDRNAHFNKKLKRAFDKYTVEIRQDLERGTAI</sequence>
<evidence type="ECO:0000256" key="3">
    <source>
        <dbReference type="ARBA" id="ARBA00010028"/>
    </source>
</evidence>
<evidence type="ECO:0000256" key="7">
    <source>
        <dbReference type="ARBA" id="ARBA00023110"/>
    </source>
</evidence>
<feature type="region of interest" description="Disordered" evidence="11">
    <location>
        <begin position="326"/>
        <end position="386"/>
    </location>
</feature>
<keyword evidence="9" id="KW-0413">Isomerase</keyword>
<evidence type="ECO:0000256" key="4">
    <source>
        <dbReference type="ARBA" id="ARBA00013194"/>
    </source>
</evidence>
<evidence type="ECO:0000313" key="13">
    <source>
        <dbReference type="EMBL" id="CAH0372579.1"/>
    </source>
</evidence>
<keyword evidence="7" id="KW-0697">Rotamase</keyword>
<evidence type="ECO:0000256" key="6">
    <source>
        <dbReference type="ARBA" id="ARBA00022728"/>
    </source>
</evidence>